<evidence type="ECO:0000256" key="1">
    <source>
        <dbReference type="ARBA" id="ARBA00010322"/>
    </source>
</evidence>
<dbReference type="Gene3D" id="3.40.50.300">
    <property type="entry name" value="P-loop containing nucleotide triphosphate hydrolases"/>
    <property type="match status" value="1"/>
</dbReference>
<evidence type="ECO:0000313" key="5">
    <source>
        <dbReference type="RefSeq" id="XP_065650147.1"/>
    </source>
</evidence>
<dbReference type="NCBIfam" id="NF040713">
    <property type="entry name" value="ZapE"/>
    <property type="match status" value="1"/>
</dbReference>
<name>A0ABM4BMA2_HYDVU</name>
<dbReference type="PANTHER" id="PTHR12169:SF6">
    <property type="entry name" value="AFG1-LIKE ATPASE"/>
    <property type="match status" value="1"/>
</dbReference>
<evidence type="ECO:0000256" key="2">
    <source>
        <dbReference type="ARBA" id="ARBA00022741"/>
    </source>
</evidence>
<accession>A0ABM4BMA2</accession>
<dbReference type="PANTHER" id="PTHR12169">
    <property type="entry name" value="ATPASE N2B"/>
    <property type="match status" value="1"/>
</dbReference>
<sequence length="443" mass="51588">MSLRKLHQSLNGRQLTFFVISRNLNNSEEFLNVPKGPKDAYNKLLQDGTLHKDDHQIRIIEKLNKLSKHLILYEESSNKSLLMKWFGQKLENKPKGSYLYGSVGCGKTMIMDLLFSNVHLKRKRRVHFNAFMLDIHKRIHQIKKENAPLHFNKTDKPLDPIIPVIRDIRKETTFLCFDEFQVTDVADALILKRLFTGLFDAGIVVVATSNRHPSELYKNGLQRHDFIPFISILEQNCEVIHLSSGIDYRWLSVKERGGSSLLMSDQNTGIKIAEMFELFCNIERKNGHLLAPQTLMVFGRKLIIKNSCGSVARFTFEELCIEPLGAADYIAIASSYKTVIVENIPAMSVRRKVEMRRFITMIDHFYEYKVRMVCSTERPWSEMFIVEDYDSDEDVDKQLIDDLQLKRLKSKNVSLFTGEEETFAFKRTLSRINEMQTEQYWDK</sequence>
<dbReference type="Proteomes" id="UP001652625">
    <property type="component" value="Chromosome 03"/>
</dbReference>
<protein>
    <submittedName>
        <fullName evidence="5">AFG1-like ATPase isoform X3</fullName>
    </submittedName>
</protein>
<keyword evidence="2" id="KW-0547">Nucleotide-binding</keyword>
<gene>
    <name evidence="5" type="primary">LOC100198494</name>
</gene>
<reference evidence="5" key="1">
    <citation type="submission" date="2025-08" db="UniProtKB">
        <authorList>
            <consortium name="RefSeq"/>
        </authorList>
    </citation>
    <scope>IDENTIFICATION</scope>
</reference>
<organism evidence="4 5">
    <name type="scientific">Hydra vulgaris</name>
    <name type="common">Hydra</name>
    <name type="synonym">Hydra attenuata</name>
    <dbReference type="NCBI Taxonomy" id="6087"/>
    <lineage>
        <taxon>Eukaryota</taxon>
        <taxon>Metazoa</taxon>
        <taxon>Cnidaria</taxon>
        <taxon>Hydrozoa</taxon>
        <taxon>Hydroidolina</taxon>
        <taxon>Anthoathecata</taxon>
        <taxon>Aplanulata</taxon>
        <taxon>Hydridae</taxon>
        <taxon>Hydra</taxon>
    </lineage>
</organism>
<dbReference type="InterPro" id="IPR027417">
    <property type="entry name" value="P-loop_NTPase"/>
</dbReference>
<dbReference type="GeneID" id="100198494"/>
<dbReference type="Pfam" id="PF03969">
    <property type="entry name" value="AFG1_ATPase"/>
    <property type="match status" value="1"/>
</dbReference>
<keyword evidence="3" id="KW-0067">ATP-binding</keyword>
<dbReference type="InterPro" id="IPR005654">
    <property type="entry name" value="ATPase_AFG1-like"/>
</dbReference>
<evidence type="ECO:0000313" key="4">
    <source>
        <dbReference type="Proteomes" id="UP001652625"/>
    </source>
</evidence>
<proteinExistence type="inferred from homology"/>
<dbReference type="SUPFAM" id="SSF52540">
    <property type="entry name" value="P-loop containing nucleoside triphosphate hydrolases"/>
    <property type="match status" value="1"/>
</dbReference>
<dbReference type="RefSeq" id="XP_065650147.1">
    <property type="nucleotide sequence ID" value="XM_065794075.1"/>
</dbReference>
<comment type="similarity">
    <text evidence="1">Belongs to the AFG1 ATPase family.</text>
</comment>
<evidence type="ECO:0000256" key="3">
    <source>
        <dbReference type="ARBA" id="ARBA00022840"/>
    </source>
</evidence>
<keyword evidence="4" id="KW-1185">Reference proteome</keyword>